<feature type="transmembrane region" description="Helical" evidence="11">
    <location>
        <begin position="193"/>
        <end position="214"/>
    </location>
</feature>
<evidence type="ECO:0000256" key="3">
    <source>
        <dbReference type="ARBA" id="ARBA00022692"/>
    </source>
</evidence>
<comment type="caution">
    <text evidence="12">The sequence shown here is derived from an EMBL/GenBank/DDBJ whole genome shotgun (WGS) entry which is preliminary data.</text>
</comment>
<gene>
    <name evidence="12" type="primary">Mtch2</name>
    <name evidence="12" type="ORF">Bhyg_06520</name>
</gene>
<evidence type="ECO:0000256" key="11">
    <source>
        <dbReference type="SAM" id="Phobius"/>
    </source>
</evidence>
<accession>A0A9Q0S313</accession>
<dbReference type="PROSITE" id="PS50920">
    <property type="entry name" value="SOLCAR"/>
    <property type="match status" value="1"/>
</dbReference>
<keyword evidence="13" id="KW-1185">Reference proteome</keyword>
<keyword evidence="7" id="KW-0496">Mitochondrion</keyword>
<evidence type="ECO:0000256" key="7">
    <source>
        <dbReference type="ARBA" id="ARBA00023128"/>
    </source>
</evidence>
<keyword evidence="10" id="KW-0813">Transport</keyword>
<dbReference type="PANTHER" id="PTHR10780">
    <property type="entry name" value="MITOCHONDRIAL CARRIER HOMOLOG"/>
    <property type="match status" value="1"/>
</dbReference>
<name>A0A9Q0S313_9DIPT</name>
<evidence type="ECO:0000256" key="5">
    <source>
        <dbReference type="ARBA" id="ARBA00022787"/>
    </source>
</evidence>
<proteinExistence type="inferred from homology"/>
<evidence type="ECO:0000256" key="10">
    <source>
        <dbReference type="RuleBase" id="RU000488"/>
    </source>
</evidence>
<feature type="repeat" description="Solcar" evidence="9">
    <location>
        <begin position="129"/>
        <end position="217"/>
    </location>
</feature>
<dbReference type="SUPFAM" id="SSF103506">
    <property type="entry name" value="Mitochondrial carrier"/>
    <property type="match status" value="1"/>
</dbReference>
<protein>
    <submittedName>
        <fullName evidence="12">Mitochondrial carrier like 2</fullName>
    </submittedName>
</protein>
<dbReference type="AlphaFoldDB" id="A0A9Q0S313"/>
<dbReference type="GO" id="GO:0005741">
    <property type="term" value="C:mitochondrial outer membrane"/>
    <property type="evidence" value="ECO:0007669"/>
    <property type="project" value="UniProtKB-SubCell"/>
</dbReference>
<sequence>MDLRTQAQDHDEINRWIKFGMRLAVSSAFHPFEFAKILMQLGYEPIPPRPGRSLLGSPVLVLPNVFQYIRYIKRVDGFAGCFRGLKPKVLGIIVSSIGSENITIKFGFGKVYGDEDKDEVELSDSESRQRFVRRLKRDLVLTVSAVTLAQPFQVITVRMMAEFIGNETTYKTIWSSIKEIWNTEGISGFFSGFVPKMLCEVSIVIIASSVTYIVKRRITRDHEGSDYIGTFTNFAVASFLYPLHVVSTCMKITGTKMIAGQSPHMPLYSNWMQCWRDLKATGETKRGSSLFFRKVSVEDAARRLCTAWSIKNKLDN</sequence>
<dbReference type="OrthoDB" id="10253709at2759"/>
<evidence type="ECO:0000256" key="2">
    <source>
        <dbReference type="ARBA" id="ARBA00006375"/>
    </source>
</evidence>
<keyword evidence="6 11" id="KW-1133">Transmembrane helix</keyword>
<keyword evidence="5" id="KW-1000">Mitochondrion outer membrane</keyword>
<evidence type="ECO:0000256" key="9">
    <source>
        <dbReference type="PROSITE-ProRule" id="PRU00282"/>
    </source>
</evidence>
<keyword evidence="3 9" id="KW-0812">Transmembrane</keyword>
<organism evidence="12 13">
    <name type="scientific">Pseudolycoriella hygida</name>
    <dbReference type="NCBI Taxonomy" id="35572"/>
    <lineage>
        <taxon>Eukaryota</taxon>
        <taxon>Metazoa</taxon>
        <taxon>Ecdysozoa</taxon>
        <taxon>Arthropoda</taxon>
        <taxon>Hexapoda</taxon>
        <taxon>Insecta</taxon>
        <taxon>Pterygota</taxon>
        <taxon>Neoptera</taxon>
        <taxon>Endopterygota</taxon>
        <taxon>Diptera</taxon>
        <taxon>Nematocera</taxon>
        <taxon>Sciaroidea</taxon>
        <taxon>Sciaridae</taxon>
        <taxon>Pseudolycoriella</taxon>
    </lineage>
</organism>
<dbReference type="InterPro" id="IPR023395">
    <property type="entry name" value="MCP_dom_sf"/>
</dbReference>
<keyword evidence="8 9" id="KW-0472">Membrane</keyword>
<evidence type="ECO:0000256" key="4">
    <source>
        <dbReference type="ARBA" id="ARBA00022737"/>
    </source>
</evidence>
<keyword evidence="4" id="KW-0677">Repeat</keyword>
<dbReference type="Gene3D" id="1.50.40.10">
    <property type="entry name" value="Mitochondrial carrier domain"/>
    <property type="match status" value="1"/>
</dbReference>
<comment type="similarity">
    <text evidence="2 10">Belongs to the mitochondrial carrier (TC 2.A.29) family.</text>
</comment>
<evidence type="ECO:0000256" key="8">
    <source>
        <dbReference type="ARBA" id="ARBA00023136"/>
    </source>
</evidence>
<evidence type="ECO:0000313" key="12">
    <source>
        <dbReference type="EMBL" id="KAJ6641580.1"/>
    </source>
</evidence>
<dbReference type="EMBL" id="WJQU01000002">
    <property type="protein sequence ID" value="KAJ6641580.1"/>
    <property type="molecule type" value="Genomic_DNA"/>
</dbReference>
<evidence type="ECO:0000256" key="1">
    <source>
        <dbReference type="ARBA" id="ARBA00004374"/>
    </source>
</evidence>
<evidence type="ECO:0000256" key="6">
    <source>
        <dbReference type="ARBA" id="ARBA00022989"/>
    </source>
</evidence>
<dbReference type="Proteomes" id="UP001151699">
    <property type="component" value="Chromosome B"/>
</dbReference>
<dbReference type="Pfam" id="PF00153">
    <property type="entry name" value="Mito_carr"/>
    <property type="match status" value="2"/>
</dbReference>
<dbReference type="InterPro" id="IPR018108">
    <property type="entry name" value="MCP_transmembrane"/>
</dbReference>
<dbReference type="PANTHER" id="PTHR10780:SF18">
    <property type="entry name" value="LD43650P"/>
    <property type="match status" value="1"/>
</dbReference>
<feature type="transmembrane region" description="Helical" evidence="11">
    <location>
        <begin position="139"/>
        <end position="161"/>
    </location>
</feature>
<comment type="subcellular location">
    <subcellularLocation>
        <location evidence="1">Mitochondrion outer membrane</location>
        <topology evidence="1">Multi-pass membrane protein</topology>
    </subcellularLocation>
</comment>
<reference evidence="12" key="1">
    <citation type="submission" date="2022-07" db="EMBL/GenBank/DDBJ databases">
        <authorList>
            <person name="Trinca V."/>
            <person name="Uliana J.V.C."/>
            <person name="Torres T.T."/>
            <person name="Ward R.J."/>
            <person name="Monesi N."/>
        </authorList>
    </citation>
    <scope>NUCLEOTIDE SEQUENCE</scope>
    <source>
        <strain evidence="12">HSMRA1968</strain>
        <tissue evidence="12">Whole embryos</tissue>
    </source>
</reference>
<evidence type="ECO:0000313" key="13">
    <source>
        <dbReference type="Proteomes" id="UP001151699"/>
    </source>
</evidence>